<evidence type="ECO:0008006" key="2">
    <source>
        <dbReference type="Google" id="ProtNLM"/>
    </source>
</evidence>
<dbReference type="EnsemblMetazoa" id="Aqu2.1.27660_001">
    <property type="protein sequence ID" value="Aqu2.1.27660_001"/>
    <property type="gene ID" value="Aqu2.1.27660"/>
</dbReference>
<name>A0A1X7UJ34_AMPQE</name>
<reference evidence="1" key="1">
    <citation type="submission" date="2017-05" db="UniProtKB">
        <authorList>
            <consortium name="EnsemblMetazoa"/>
        </authorList>
    </citation>
    <scope>IDENTIFICATION</scope>
</reference>
<protein>
    <recommendedName>
        <fullName evidence="2">HAT C-terminal dimerisation domain-containing protein</fullName>
    </recommendedName>
</protein>
<proteinExistence type="predicted"/>
<dbReference type="AlphaFoldDB" id="A0A1X7UJ34"/>
<dbReference type="STRING" id="400682.A0A1X7UJ34"/>
<accession>A0A1X7UJ34</accession>
<dbReference type="OrthoDB" id="10015673at2759"/>
<dbReference type="InParanoid" id="A0A1X7UJ34"/>
<evidence type="ECO:0000313" key="1">
    <source>
        <dbReference type="EnsemblMetazoa" id="Aqu2.1.27660_001"/>
    </source>
</evidence>
<organism evidence="1">
    <name type="scientific">Amphimedon queenslandica</name>
    <name type="common">Sponge</name>
    <dbReference type="NCBI Taxonomy" id="400682"/>
    <lineage>
        <taxon>Eukaryota</taxon>
        <taxon>Metazoa</taxon>
        <taxon>Porifera</taxon>
        <taxon>Demospongiae</taxon>
        <taxon>Heteroscleromorpha</taxon>
        <taxon>Haplosclerida</taxon>
        <taxon>Niphatidae</taxon>
        <taxon>Amphimedon</taxon>
    </lineage>
</organism>
<sequence length="184" mass="20965">MKELESTFLWQYLTLTDTEIRIKAKAFIEKYKDDVCDDLIQEFINLKSIHVANFGDSALAPLELQKKLNESTVAEADRSFSKLKMVKNFLQSTMSQQRLSDLGMLAIEHEIAKKTTLTSFAKQKARKAVLQYKPLNAPPSSGFEKSCIQQKLLRAEKALASNYKNAKYAYEKQLVFESHPHLSG</sequence>